<evidence type="ECO:0000313" key="4">
    <source>
        <dbReference type="Proteomes" id="UP000095412"/>
    </source>
</evidence>
<proteinExistence type="predicted"/>
<dbReference type="Proteomes" id="UP000095768">
    <property type="component" value="Unassembled WGS sequence"/>
</dbReference>
<dbReference type="EMBL" id="FMPG01000012">
    <property type="protein sequence ID" value="SCT31477.1"/>
    <property type="molecule type" value="Genomic_DNA"/>
</dbReference>
<feature type="transmembrane region" description="Helical" evidence="1">
    <location>
        <begin position="6"/>
        <end position="23"/>
    </location>
</feature>
<dbReference type="Proteomes" id="UP000095412">
    <property type="component" value="Unassembled WGS sequence"/>
</dbReference>
<accession>A0A1D4PNU7</accession>
<evidence type="ECO:0000256" key="1">
    <source>
        <dbReference type="SAM" id="Phobius"/>
    </source>
</evidence>
<dbReference type="EMBL" id="FMPI01000016">
    <property type="protein sequence ID" value="SCT24624.1"/>
    <property type="molecule type" value="Genomic_DNA"/>
</dbReference>
<keyword evidence="1" id="KW-0812">Transmembrane</keyword>
<evidence type="ECO:0000313" key="3">
    <source>
        <dbReference type="EMBL" id="SCT31477.1"/>
    </source>
</evidence>
<dbReference type="RefSeq" id="WP_159427262.1">
    <property type="nucleotide sequence ID" value="NZ_FMPG01000012.1"/>
</dbReference>
<keyword evidence="1" id="KW-0472">Membrane</keyword>
<protein>
    <submittedName>
        <fullName evidence="3">Uncharacterized protein</fullName>
    </submittedName>
</protein>
<organism evidence="3 5">
    <name type="scientific">Staphylococcus caeli</name>
    <dbReference type="NCBI Taxonomy" id="2201815"/>
    <lineage>
        <taxon>Bacteria</taxon>
        <taxon>Bacillati</taxon>
        <taxon>Bacillota</taxon>
        <taxon>Bacilli</taxon>
        <taxon>Bacillales</taxon>
        <taxon>Staphylococcaceae</taxon>
        <taxon>Staphylococcus</taxon>
    </lineage>
</organism>
<keyword evidence="1" id="KW-1133">Transmembrane helix</keyword>
<dbReference type="AlphaFoldDB" id="A0A1D4PNU7"/>
<gene>
    <name evidence="3" type="ORF">SAMEA2297795_02232</name>
    <name evidence="2" type="ORF">SAMEA2297796_02015</name>
</gene>
<evidence type="ECO:0000313" key="5">
    <source>
        <dbReference type="Proteomes" id="UP000095768"/>
    </source>
</evidence>
<name>A0A1D4PNU7_9STAP</name>
<evidence type="ECO:0000313" key="2">
    <source>
        <dbReference type="EMBL" id="SCT24624.1"/>
    </source>
</evidence>
<reference evidence="2 4" key="1">
    <citation type="submission" date="2016-09" db="EMBL/GenBank/DDBJ databases">
        <authorList>
            <consortium name="Pathogen Informatics"/>
            <person name="Sun Q."/>
            <person name="Inoue M."/>
        </authorList>
    </citation>
    <scope>NUCLEOTIDE SEQUENCE [LARGE SCALE GENOMIC DNA]</scope>
    <source>
        <strain evidence="2 4">82C</strain>
    </source>
</reference>
<keyword evidence="4" id="KW-1185">Reference proteome</keyword>
<feature type="transmembrane region" description="Helical" evidence="1">
    <location>
        <begin position="30"/>
        <end position="49"/>
    </location>
</feature>
<reference evidence="3 5" key="2">
    <citation type="submission" date="2016-09" db="EMBL/GenBank/DDBJ databases">
        <authorList>
            <consortium name="Pathogen Informatics"/>
        </authorList>
    </citation>
    <scope>NUCLEOTIDE SEQUENCE [LARGE SCALE GENOMIC DNA]</scope>
    <source>
        <strain evidence="3 5">82B</strain>
    </source>
</reference>
<sequence length="53" mass="5880">MMGLYSILMTLITTIAILIALIFEDIYVSLVVFGISSIIAIPVSDQYTIKKEN</sequence>